<dbReference type="Gene3D" id="3.40.50.880">
    <property type="match status" value="1"/>
</dbReference>
<dbReference type="SUPFAM" id="SSF52317">
    <property type="entry name" value="Class I glutamine amidotransferase-like"/>
    <property type="match status" value="1"/>
</dbReference>
<keyword evidence="2" id="KW-0645">Protease</keyword>
<keyword evidence="3 5" id="KW-0378">Hydrolase</keyword>
<evidence type="ECO:0000313" key="5">
    <source>
        <dbReference type="EMBL" id="OIQ78256.1"/>
    </source>
</evidence>
<proteinExistence type="inferred from homology"/>
<dbReference type="GO" id="GO:0008236">
    <property type="term" value="F:serine-type peptidase activity"/>
    <property type="evidence" value="ECO:0007669"/>
    <property type="project" value="UniProtKB-KW"/>
</dbReference>
<reference evidence="5" key="1">
    <citation type="submission" date="2016-10" db="EMBL/GenBank/DDBJ databases">
        <title>Sequence of Gallionella enrichment culture.</title>
        <authorList>
            <person name="Poehlein A."/>
            <person name="Muehling M."/>
            <person name="Daniel R."/>
        </authorList>
    </citation>
    <scope>NUCLEOTIDE SEQUENCE</scope>
</reference>
<dbReference type="GO" id="GO:0006508">
    <property type="term" value="P:proteolysis"/>
    <property type="evidence" value="ECO:0007669"/>
    <property type="project" value="UniProtKB-KW"/>
</dbReference>
<dbReference type="InterPro" id="IPR005320">
    <property type="entry name" value="Peptidase_S51"/>
</dbReference>
<evidence type="ECO:0000256" key="4">
    <source>
        <dbReference type="ARBA" id="ARBA00022825"/>
    </source>
</evidence>
<dbReference type="InterPro" id="IPR029062">
    <property type="entry name" value="Class_I_gatase-like"/>
</dbReference>
<evidence type="ECO:0000256" key="1">
    <source>
        <dbReference type="ARBA" id="ARBA00006534"/>
    </source>
</evidence>
<accession>A0A1J5Q4L2</accession>
<dbReference type="PANTHER" id="PTHR20842">
    <property type="entry name" value="PROTEASE S51 ALPHA-ASPARTYL DIPEPTIDASE"/>
    <property type="match status" value="1"/>
</dbReference>
<sequence>MRLYLSSFRMGNRPDQLLALAGGGGRVAVIVNAMDAESADLRRAGIQREVTALTDLGFVAEEFDLRDYFADRSGIESALRQYDVLWFRGGNVFMLRYAMARSGADETLLNLLAEDAIVYAGYSAGPCVLAPSLTGLELVDDADQVIRTYGDPPIWAGLNVLDFAFVPHVDSPGHPETVAMKQVVDHYRATQTPYRTFRDGEVFVMDGASAIVYPA</sequence>
<dbReference type="EC" id="3.4.21.-" evidence="5"/>
<evidence type="ECO:0000256" key="2">
    <source>
        <dbReference type="ARBA" id="ARBA00022670"/>
    </source>
</evidence>
<comment type="similarity">
    <text evidence="1">Belongs to the peptidase S51 family.</text>
</comment>
<dbReference type="Pfam" id="PF03575">
    <property type="entry name" value="Peptidase_S51"/>
    <property type="match status" value="1"/>
</dbReference>
<comment type="caution">
    <text evidence="5">The sequence shown here is derived from an EMBL/GenBank/DDBJ whole genome shotgun (WGS) entry which is preliminary data.</text>
</comment>
<protein>
    <submittedName>
        <fullName evidence="5">Putative peptidase</fullName>
        <ecNumber evidence="5">3.4.21.-</ecNumber>
    </submittedName>
</protein>
<gene>
    <name evidence="5" type="ORF">GALL_400370</name>
</gene>
<dbReference type="EMBL" id="MLJW01001436">
    <property type="protein sequence ID" value="OIQ78256.1"/>
    <property type="molecule type" value="Genomic_DNA"/>
</dbReference>
<dbReference type="AlphaFoldDB" id="A0A1J5Q4L2"/>
<name>A0A1J5Q4L2_9ZZZZ</name>
<evidence type="ECO:0000256" key="3">
    <source>
        <dbReference type="ARBA" id="ARBA00022801"/>
    </source>
</evidence>
<organism evidence="5">
    <name type="scientific">mine drainage metagenome</name>
    <dbReference type="NCBI Taxonomy" id="410659"/>
    <lineage>
        <taxon>unclassified sequences</taxon>
        <taxon>metagenomes</taxon>
        <taxon>ecological metagenomes</taxon>
    </lineage>
</organism>
<dbReference type="PANTHER" id="PTHR20842:SF0">
    <property type="entry name" value="ALPHA-ASPARTYL DIPEPTIDASE"/>
    <property type="match status" value="1"/>
</dbReference>
<keyword evidence="4" id="KW-0720">Serine protease</keyword>